<evidence type="ECO:0000256" key="2">
    <source>
        <dbReference type="ARBA" id="ARBA00022737"/>
    </source>
</evidence>
<comment type="caution">
    <text evidence="7">The sequence shown here is derived from an EMBL/GenBank/DDBJ whole genome shotgun (WGS) entry which is preliminary data.</text>
</comment>
<dbReference type="AlphaFoldDB" id="A0A8K0MLX0"/>
<accession>A0A8K0MLX0</accession>
<dbReference type="Proteomes" id="UP000796880">
    <property type="component" value="Unassembled WGS sequence"/>
</dbReference>
<dbReference type="SMART" id="SM00356">
    <property type="entry name" value="ZnF_C3H1"/>
    <property type="match status" value="2"/>
</dbReference>
<dbReference type="SUPFAM" id="SSF90229">
    <property type="entry name" value="CCCH zinc finger"/>
    <property type="match status" value="2"/>
</dbReference>
<feature type="zinc finger region" description="C3H1-type" evidence="5">
    <location>
        <begin position="164"/>
        <end position="192"/>
    </location>
</feature>
<dbReference type="Pfam" id="PF00642">
    <property type="entry name" value="zf-CCCH"/>
    <property type="match status" value="2"/>
</dbReference>
<feature type="domain" description="C3H1-type" evidence="6">
    <location>
        <begin position="164"/>
        <end position="192"/>
    </location>
</feature>
<protein>
    <recommendedName>
        <fullName evidence="6">C3H1-type domain-containing protein</fullName>
    </recommendedName>
</protein>
<evidence type="ECO:0000313" key="8">
    <source>
        <dbReference type="Proteomes" id="UP000796880"/>
    </source>
</evidence>
<keyword evidence="1 5" id="KW-0479">Metal-binding</keyword>
<keyword evidence="3 5" id="KW-0863">Zinc-finger</keyword>
<dbReference type="InterPro" id="IPR036855">
    <property type="entry name" value="Znf_CCCH_sf"/>
</dbReference>
<dbReference type="GO" id="GO:0010468">
    <property type="term" value="P:regulation of gene expression"/>
    <property type="evidence" value="ECO:0007669"/>
    <property type="project" value="UniProtKB-ARBA"/>
</dbReference>
<keyword evidence="8" id="KW-1185">Reference proteome</keyword>
<reference evidence="7" key="1">
    <citation type="submission" date="2020-03" db="EMBL/GenBank/DDBJ databases">
        <title>A high-quality chromosome-level genome assembly of a woody plant with both climbing and erect habits, Rhamnella rubrinervis.</title>
        <authorList>
            <person name="Lu Z."/>
            <person name="Yang Y."/>
            <person name="Zhu X."/>
            <person name="Sun Y."/>
        </authorList>
    </citation>
    <scope>NUCLEOTIDE SEQUENCE</scope>
    <source>
        <strain evidence="7">BYM</strain>
        <tissue evidence="7">Leaf</tissue>
    </source>
</reference>
<dbReference type="OrthoDB" id="410307at2759"/>
<organism evidence="7 8">
    <name type="scientific">Rhamnella rubrinervis</name>
    <dbReference type="NCBI Taxonomy" id="2594499"/>
    <lineage>
        <taxon>Eukaryota</taxon>
        <taxon>Viridiplantae</taxon>
        <taxon>Streptophyta</taxon>
        <taxon>Embryophyta</taxon>
        <taxon>Tracheophyta</taxon>
        <taxon>Spermatophyta</taxon>
        <taxon>Magnoliopsida</taxon>
        <taxon>eudicotyledons</taxon>
        <taxon>Gunneridae</taxon>
        <taxon>Pentapetalae</taxon>
        <taxon>rosids</taxon>
        <taxon>fabids</taxon>
        <taxon>Rosales</taxon>
        <taxon>Rhamnaceae</taxon>
        <taxon>rhamnoid group</taxon>
        <taxon>Rhamneae</taxon>
        <taxon>Rhamnella</taxon>
    </lineage>
</organism>
<dbReference type="InterPro" id="IPR000571">
    <property type="entry name" value="Znf_CCCH"/>
</dbReference>
<dbReference type="GO" id="GO:0051252">
    <property type="term" value="P:regulation of RNA metabolic process"/>
    <property type="evidence" value="ECO:0007669"/>
    <property type="project" value="UniProtKB-ARBA"/>
</dbReference>
<dbReference type="FunFam" id="4.10.1000.10:FF:000001">
    <property type="entry name" value="zinc finger CCCH domain-containing protein 15-like"/>
    <property type="match status" value="1"/>
</dbReference>
<evidence type="ECO:0000259" key="6">
    <source>
        <dbReference type="PROSITE" id="PS50103"/>
    </source>
</evidence>
<dbReference type="PANTHER" id="PTHR12547:SF18">
    <property type="entry name" value="PROTEIN TIS11"/>
    <property type="match status" value="1"/>
</dbReference>
<dbReference type="GO" id="GO:0003729">
    <property type="term" value="F:mRNA binding"/>
    <property type="evidence" value="ECO:0007669"/>
    <property type="project" value="InterPro"/>
</dbReference>
<dbReference type="PROSITE" id="PS50103">
    <property type="entry name" value="ZF_C3H1"/>
    <property type="match status" value="2"/>
</dbReference>
<evidence type="ECO:0000256" key="4">
    <source>
        <dbReference type="ARBA" id="ARBA00022833"/>
    </source>
</evidence>
<dbReference type="InterPro" id="IPR045877">
    <property type="entry name" value="ZFP36-like"/>
</dbReference>
<proteinExistence type="predicted"/>
<evidence type="ECO:0000256" key="1">
    <source>
        <dbReference type="ARBA" id="ARBA00022723"/>
    </source>
</evidence>
<evidence type="ECO:0000256" key="5">
    <source>
        <dbReference type="PROSITE-ProRule" id="PRU00723"/>
    </source>
</evidence>
<keyword evidence="4 5" id="KW-0862">Zinc</keyword>
<name>A0A8K0MLX0_9ROSA</name>
<dbReference type="Gene3D" id="4.10.1000.10">
    <property type="entry name" value="Zinc finger, CCCH-type"/>
    <property type="match status" value="2"/>
</dbReference>
<dbReference type="GO" id="GO:0008270">
    <property type="term" value="F:zinc ion binding"/>
    <property type="evidence" value="ECO:0007669"/>
    <property type="project" value="UniProtKB-KW"/>
</dbReference>
<keyword evidence="2" id="KW-0677">Repeat</keyword>
<feature type="zinc finger region" description="C3H1-type" evidence="5">
    <location>
        <begin position="57"/>
        <end position="84"/>
    </location>
</feature>
<evidence type="ECO:0000313" key="7">
    <source>
        <dbReference type="EMBL" id="KAF3450847.1"/>
    </source>
</evidence>
<dbReference type="PANTHER" id="PTHR12547">
    <property type="entry name" value="CCCH ZINC FINGER/TIS11-RELATED"/>
    <property type="match status" value="1"/>
</dbReference>
<sequence>MQARDFAHFFTPNLEFGGVRPMFSLENRELEALSAMEYQSFNNPSAPKVVLPMASDNFKTQLCQRFKWGNCTFGDRCRFAHGIGDIRRPLSHCQGTVNRHECVHLNKHSLPPVFPNKNNREKWAISNDTTCSKGYHISGSTRLGVNRSVSRNFEGDRLSPRPVIFKTKLCHKWVRTRNCPYGNNCRYAHGYTEIQKLRGYSALELGILQTTNPKTCDAAKSTSSIGRTGLELQELKCMRNELGRMSRIYADWLQDVPLLHA</sequence>
<gene>
    <name evidence="7" type="ORF">FNV43_RR06936</name>
</gene>
<dbReference type="EMBL" id="VOIH02000003">
    <property type="protein sequence ID" value="KAF3450847.1"/>
    <property type="molecule type" value="Genomic_DNA"/>
</dbReference>
<evidence type="ECO:0000256" key="3">
    <source>
        <dbReference type="ARBA" id="ARBA00022771"/>
    </source>
</evidence>
<feature type="domain" description="C3H1-type" evidence="6">
    <location>
        <begin position="57"/>
        <end position="84"/>
    </location>
</feature>
<dbReference type="FunFam" id="4.10.1000.10:FF:000003">
    <property type="entry name" value="Zinc finger CCCH domain-containing protein"/>
    <property type="match status" value="1"/>
</dbReference>